<dbReference type="InterPro" id="IPR008927">
    <property type="entry name" value="6-PGluconate_DH-like_C_sf"/>
</dbReference>
<protein>
    <submittedName>
        <fullName evidence="18">3-hydroxyacyl-CoA dehydrogenase NAD-binding domain-containing protein</fullName>
    </submittedName>
</protein>
<proteinExistence type="inferred from homology"/>
<keyword evidence="8" id="KW-0520">NAD</keyword>
<dbReference type="SUPFAM" id="SSF48179">
    <property type="entry name" value="6-phosphogluconate dehydrogenase C-terminal domain-like"/>
    <property type="match status" value="2"/>
</dbReference>
<name>A0ABW1Y9E0_9DEIO</name>
<dbReference type="PROSITE" id="PS00166">
    <property type="entry name" value="ENOYL_COA_HYDRATASE"/>
    <property type="match status" value="1"/>
</dbReference>
<dbReference type="Pfam" id="PF02737">
    <property type="entry name" value="3HCDH_N"/>
    <property type="match status" value="1"/>
</dbReference>
<evidence type="ECO:0000259" key="17">
    <source>
        <dbReference type="Pfam" id="PF02737"/>
    </source>
</evidence>
<dbReference type="Pfam" id="PF00725">
    <property type="entry name" value="3HCDH"/>
    <property type="match status" value="2"/>
</dbReference>
<evidence type="ECO:0000256" key="10">
    <source>
        <dbReference type="ARBA" id="ARBA00023140"/>
    </source>
</evidence>
<evidence type="ECO:0000256" key="14">
    <source>
        <dbReference type="ARBA" id="ARBA00049556"/>
    </source>
</evidence>
<evidence type="ECO:0000256" key="1">
    <source>
        <dbReference type="ARBA" id="ARBA00004275"/>
    </source>
</evidence>
<comment type="catalytic activity">
    <reaction evidence="14">
        <text>a (3S)-3-hydroxyacyl-CoA + NAD(+) = a 3-oxoacyl-CoA + NADH + H(+)</text>
        <dbReference type="Rhea" id="RHEA:22432"/>
        <dbReference type="ChEBI" id="CHEBI:15378"/>
        <dbReference type="ChEBI" id="CHEBI:57318"/>
        <dbReference type="ChEBI" id="CHEBI:57540"/>
        <dbReference type="ChEBI" id="CHEBI:57945"/>
        <dbReference type="ChEBI" id="CHEBI:90726"/>
        <dbReference type="EC" id="1.1.1.35"/>
    </reaction>
</comment>
<dbReference type="PANTHER" id="PTHR23309:SF49">
    <property type="entry name" value="PEROXISOMAL BIFUNCTIONAL ENZYME"/>
    <property type="match status" value="1"/>
</dbReference>
<dbReference type="CDD" id="cd06558">
    <property type="entry name" value="crotonase-like"/>
    <property type="match status" value="1"/>
</dbReference>
<keyword evidence="9" id="KW-0443">Lipid metabolism</keyword>
<dbReference type="InterPro" id="IPR036291">
    <property type="entry name" value="NAD(P)-bd_dom_sf"/>
</dbReference>
<feature type="domain" description="3-hydroxyacyl-CoA dehydrogenase NAD binding" evidence="17">
    <location>
        <begin position="225"/>
        <end position="402"/>
    </location>
</feature>
<evidence type="ECO:0000259" key="16">
    <source>
        <dbReference type="Pfam" id="PF00725"/>
    </source>
</evidence>
<comment type="similarity">
    <text evidence="3">In the N-terminal section; belongs to the enoyl-CoA hydratase/isomerase family.</text>
</comment>
<evidence type="ECO:0000256" key="7">
    <source>
        <dbReference type="ARBA" id="ARBA00023002"/>
    </source>
</evidence>
<sequence>MPREQAPDLRGFISRLDRFPKPVVAAIHGAALGGGLEVALACHYRVATPTAKLGLPEVTLGVLPGAGGTQRLPRLLGAEQALGMMLSGQPVTGKQALELGLVDALAPGDAELLDTALEYAQAQASQPLPRISERRVEADPELFSQARAALPQTHRGQLSPGLIVDLAQMAAERPFEEGWEAEGRLFVQAKDSPQARALRHAFFAERAAAKVPGVTRDTPRRTVGQVSVIGAGTMGGGIAMSFLNAQIPVTLVEVRAEALSRGLDMIRRTYEGQVAKGRITAAERDGRLALLTSSLDMQAVASADLVVEAAFESMEVKRGIFEELGHLAKPGAVLATNTSTLDVNVLAAASQRPGDVLGLHFFSPAHVMRLLEVVRADATTPETLATALDVAARLGKVAVVVGVCDGFVGNRMLYAYRRAAVDLVDQGASPEAVDAALRDFGLPMGPFEMNDMAGLDIGHAVRVRQAHERGEPEPDGWVDRTVRAGRLGQKTGAGIYDYPEGRQPVPSPETARLIEAYRAEKGYQPRSFDSETIQRRLVSALVNEAAEILSEGVAQRASDIDVIYLTGYGFPRYRGGPLQWADETGLAEVVAVLEQAGQPVAPLLRELAESGRRFSDLDATA</sequence>
<evidence type="ECO:0000256" key="15">
    <source>
        <dbReference type="RuleBase" id="RU003707"/>
    </source>
</evidence>
<evidence type="ECO:0000256" key="3">
    <source>
        <dbReference type="ARBA" id="ARBA00008750"/>
    </source>
</evidence>
<dbReference type="SUPFAM" id="SSF51735">
    <property type="entry name" value="NAD(P)-binding Rossmann-fold domains"/>
    <property type="match status" value="1"/>
</dbReference>
<feature type="domain" description="3-hydroxyacyl-CoA dehydrogenase C-terminal" evidence="16">
    <location>
        <begin position="406"/>
        <end position="498"/>
    </location>
</feature>
<organism evidence="18 19">
    <name type="scientific">Deinococcus lacus</name>
    <dbReference type="NCBI Taxonomy" id="392561"/>
    <lineage>
        <taxon>Bacteria</taxon>
        <taxon>Thermotogati</taxon>
        <taxon>Deinococcota</taxon>
        <taxon>Deinococci</taxon>
        <taxon>Deinococcales</taxon>
        <taxon>Deinococcaceae</taxon>
        <taxon>Deinococcus</taxon>
    </lineage>
</organism>
<comment type="subcellular location">
    <subcellularLocation>
        <location evidence="1">Peroxisome</location>
    </subcellularLocation>
</comment>
<dbReference type="InterPro" id="IPR029045">
    <property type="entry name" value="ClpP/crotonase-like_dom_sf"/>
</dbReference>
<evidence type="ECO:0000256" key="12">
    <source>
        <dbReference type="ARBA" id="ARBA00023239"/>
    </source>
</evidence>
<dbReference type="Pfam" id="PF00378">
    <property type="entry name" value="ECH_1"/>
    <property type="match status" value="1"/>
</dbReference>
<evidence type="ECO:0000313" key="18">
    <source>
        <dbReference type="EMBL" id="MFC6590846.1"/>
    </source>
</evidence>
<keyword evidence="7" id="KW-0560">Oxidoreductase</keyword>
<dbReference type="Gene3D" id="3.40.50.720">
    <property type="entry name" value="NAD(P)-binding Rossmann-like Domain"/>
    <property type="match status" value="1"/>
</dbReference>
<dbReference type="PANTHER" id="PTHR23309">
    <property type="entry name" value="3-HYDROXYACYL-COA DEHYROGENASE"/>
    <property type="match status" value="1"/>
</dbReference>
<keyword evidence="13" id="KW-0511">Multifunctional enzyme</keyword>
<evidence type="ECO:0000256" key="8">
    <source>
        <dbReference type="ARBA" id="ARBA00023027"/>
    </source>
</evidence>
<dbReference type="EMBL" id="JBHSWD010000001">
    <property type="protein sequence ID" value="MFC6590846.1"/>
    <property type="molecule type" value="Genomic_DNA"/>
</dbReference>
<evidence type="ECO:0000256" key="11">
    <source>
        <dbReference type="ARBA" id="ARBA00023235"/>
    </source>
</evidence>
<evidence type="ECO:0000313" key="19">
    <source>
        <dbReference type="Proteomes" id="UP001596297"/>
    </source>
</evidence>
<comment type="pathway">
    <text evidence="2">Lipid metabolism; fatty acid beta-oxidation.</text>
</comment>
<keyword evidence="10" id="KW-0576">Peroxisome</keyword>
<reference evidence="19" key="1">
    <citation type="journal article" date="2019" name="Int. J. Syst. Evol. Microbiol.">
        <title>The Global Catalogue of Microorganisms (GCM) 10K type strain sequencing project: providing services to taxonomists for standard genome sequencing and annotation.</title>
        <authorList>
            <consortium name="The Broad Institute Genomics Platform"/>
            <consortium name="The Broad Institute Genome Sequencing Center for Infectious Disease"/>
            <person name="Wu L."/>
            <person name="Ma J."/>
        </authorList>
    </citation>
    <scope>NUCLEOTIDE SEQUENCE [LARGE SCALE GENOMIC DNA]</scope>
    <source>
        <strain evidence="19">CGMCC 1.15772</strain>
    </source>
</reference>
<comment type="caution">
    <text evidence="18">The sequence shown here is derived from an EMBL/GenBank/DDBJ whole genome shotgun (WGS) entry which is preliminary data.</text>
</comment>
<evidence type="ECO:0000256" key="13">
    <source>
        <dbReference type="ARBA" id="ARBA00023268"/>
    </source>
</evidence>
<keyword evidence="5" id="KW-0276">Fatty acid metabolism</keyword>
<evidence type="ECO:0000256" key="9">
    <source>
        <dbReference type="ARBA" id="ARBA00023098"/>
    </source>
</evidence>
<keyword evidence="6" id="KW-0442">Lipid degradation</keyword>
<evidence type="ECO:0000256" key="4">
    <source>
        <dbReference type="ARBA" id="ARBA00011245"/>
    </source>
</evidence>
<comment type="similarity">
    <text evidence="15">Belongs to the enoyl-CoA hydratase/isomerase family.</text>
</comment>
<dbReference type="Proteomes" id="UP001596297">
    <property type="component" value="Unassembled WGS sequence"/>
</dbReference>
<evidence type="ECO:0000256" key="6">
    <source>
        <dbReference type="ARBA" id="ARBA00022963"/>
    </source>
</evidence>
<comment type="subunit">
    <text evidence="4">Monomer.</text>
</comment>
<keyword evidence="19" id="KW-1185">Reference proteome</keyword>
<keyword evidence="11" id="KW-0413">Isomerase</keyword>
<feature type="domain" description="3-hydroxyacyl-CoA dehydrogenase C-terminal" evidence="16">
    <location>
        <begin position="535"/>
        <end position="611"/>
    </location>
</feature>
<dbReference type="InterPro" id="IPR001753">
    <property type="entry name" value="Enoyl-CoA_hydra/iso"/>
</dbReference>
<dbReference type="InterPro" id="IPR006108">
    <property type="entry name" value="3HC_DH_C"/>
</dbReference>
<dbReference type="Gene3D" id="3.90.226.10">
    <property type="entry name" value="2-enoyl-CoA Hydratase, Chain A, domain 1"/>
    <property type="match status" value="1"/>
</dbReference>
<accession>A0ABW1Y9E0</accession>
<dbReference type="InterPro" id="IPR006176">
    <property type="entry name" value="3-OHacyl-CoA_DH_NAD-bd"/>
</dbReference>
<dbReference type="Gene3D" id="1.10.1040.50">
    <property type="match status" value="1"/>
</dbReference>
<evidence type="ECO:0000256" key="5">
    <source>
        <dbReference type="ARBA" id="ARBA00022832"/>
    </source>
</evidence>
<dbReference type="InterPro" id="IPR018376">
    <property type="entry name" value="Enoyl-CoA_hyd/isom_CS"/>
</dbReference>
<dbReference type="SUPFAM" id="SSF52096">
    <property type="entry name" value="ClpP/crotonase"/>
    <property type="match status" value="1"/>
</dbReference>
<evidence type="ECO:0000256" key="2">
    <source>
        <dbReference type="ARBA" id="ARBA00005005"/>
    </source>
</evidence>
<keyword evidence="12" id="KW-0456">Lyase</keyword>
<dbReference type="RefSeq" id="WP_380083608.1">
    <property type="nucleotide sequence ID" value="NZ_JBHSWD010000001.1"/>
</dbReference>
<gene>
    <name evidence="18" type="ORF">ACFP81_01545</name>
</gene>